<feature type="transmembrane region" description="Helical" evidence="1">
    <location>
        <begin position="117"/>
        <end position="134"/>
    </location>
</feature>
<comment type="caution">
    <text evidence="2">The sequence shown here is derived from an EMBL/GenBank/DDBJ whole genome shotgun (WGS) entry which is preliminary data.</text>
</comment>
<protein>
    <recommendedName>
        <fullName evidence="4">YfhO family protein</fullName>
    </recommendedName>
</protein>
<feature type="transmembrane region" description="Helical" evidence="1">
    <location>
        <begin position="343"/>
        <end position="363"/>
    </location>
</feature>
<dbReference type="Pfam" id="PF19528">
    <property type="entry name" value="DUF6056"/>
    <property type="match status" value="1"/>
</dbReference>
<keyword evidence="3" id="KW-1185">Reference proteome</keyword>
<evidence type="ECO:0000313" key="2">
    <source>
        <dbReference type="EMBL" id="MFD2570662.1"/>
    </source>
</evidence>
<gene>
    <name evidence="2" type="ORF">ACFSUS_08470</name>
</gene>
<proteinExistence type="predicted"/>
<feature type="transmembrane region" description="Helical" evidence="1">
    <location>
        <begin position="140"/>
        <end position="164"/>
    </location>
</feature>
<evidence type="ECO:0000256" key="1">
    <source>
        <dbReference type="SAM" id="Phobius"/>
    </source>
</evidence>
<dbReference type="RefSeq" id="WP_381521530.1">
    <property type="nucleotide sequence ID" value="NZ_JBHULN010000004.1"/>
</dbReference>
<keyword evidence="1" id="KW-1133">Transmembrane helix</keyword>
<feature type="transmembrane region" description="Helical" evidence="1">
    <location>
        <begin position="12"/>
        <end position="32"/>
    </location>
</feature>
<dbReference type="EMBL" id="JBHULN010000004">
    <property type="protein sequence ID" value="MFD2570662.1"/>
    <property type="molecule type" value="Genomic_DNA"/>
</dbReference>
<feature type="transmembrane region" description="Helical" evidence="1">
    <location>
        <begin position="268"/>
        <end position="290"/>
    </location>
</feature>
<feature type="transmembrane region" description="Helical" evidence="1">
    <location>
        <begin position="375"/>
        <end position="401"/>
    </location>
</feature>
<feature type="transmembrane region" description="Helical" evidence="1">
    <location>
        <begin position="171"/>
        <end position="189"/>
    </location>
</feature>
<evidence type="ECO:0000313" key="3">
    <source>
        <dbReference type="Proteomes" id="UP001597469"/>
    </source>
</evidence>
<feature type="transmembrane region" description="Helical" evidence="1">
    <location>
        <begin position="311"/>
        <end position="331"/>
    </location>
</feature>
<keyword evidence="1" id="KW-0472">Membrane</keyword>
<reference evidence="3" key="1">
    <citation type="journal article" date="2019" name="Int. J. Syst. Evol. Microbiol.">
        <title>The Global Catalogue of Microorganisms (GCM) 10K type strain sequencing project: providing services to taxonomists for standard genome sequencing and annotation.</title>
        <authorList>
            <consortium name="The Broad Institute Genomics Platform"/>
            <consortium name="The Broad Institute Genome Sequencing Center for Infectious Disease"/>
            <person name="Wu L."/>
            <person name="Ma J."/>
        </authorList>
    </citation>
    <scope>NUCLEOTIDE SEQUENCE [LARGE SCALE GENOMIC DNA]</scope>
    <source>
        <strain evidence="3">KCTC 42805</strain>
    </source>
</reference>
<feature type="transmembrane region" description="Helical" evidence="1">
    <location>
        <begin position="88"/>
        <end position="105"/>
    </location>
</feature>
<keyword evidence="1" id="KW-0812">Transmembrane</keyword>
<name>A0ABW5M287_9BACT</name>
<evidence type="ECO:0008006" key="4">
    <source>
        <dbReference type="Google" id="ProtNLM"/>
    </source>
</evidence>
<accession>A0ABW5M287</accession>
<dbReference type="InterPro" id="IPR045691">
    <property type="entry name" value="DUF6056"/>
</dbReference>
<dbReference type="Proteomes" id="UP001597469">
    <property type="component" value="Unassembled WGS sequence"/>
</dbReference>
<feature type="transmembrane region" description="Helical" evidence="1">
    <location>
        <begin position="219"/>
        <end position="236"/>
    </location>
</feature>
<organism evidence="2 3">
    <name type="scientific">Spirosoma soli</name>
    <dbReference type="NCBI Taxonomy" id="1770529"/>
    <lineage>
        <taxon>Bacteria</taxon>
        <taxon>Pseudomonadati</taxon>
        <taxon>Bacteroidota</taxon>
        <taxon>Cytophagia</taxon>
        <taxon>Cytophagales</taxon>
        <taxon>Cytophagaceae</taxon>
        <taxon>Spirosoma</taxon>
    </lineage>
</organism>
<sequence length="480" mass="53323">MTTSTPWPRFVAFLLIGFAIVLIVPLVVLASYNHPSPADDYCFANTVLQYGFWQAQRFYYDGWTGRFFHNFLVHANPLVIGWYGGYKVYPVVLLAIILLSFYVFANQWLYKTFGAGTRLAFAAGLFIGFMSTMAGLPEFLYWYTGMASYGLSSGLFMLLLATLLGHQRRGFGLFPGYLLAECLLIAAIVGASEMTMVTVMSLLGIIALGQLIQERRLTVPTLLLVSVGLISCYFLMSAPGNAIRMGGNPNSSNIPLTLVSSLRYSVGYVAHQVFLTPLLPLSILYVPIAWQLVGPRSSGRPLPAYLRLHPLLGLLHGAATIVALISLHFYGVGIPPIARLINLINLVFWLVWGYNLTLWVVALRTRVQSDRWQAYARPVAVLAVVWAIVMASIGPVVPMIYGDWLSGRAAEYDKAMQQRYQQLAAQSGAASEIAPLQNYPASLFLEDIKTDPKHLWNRCWADYFHKKTITLQNVSSQSAR</sequence>